<name>A0A143DDS5_9PROT</name>
<organism evidence="1 2">
    <name type="scientific">Haematospirillum jordaniae</name>
    <dbReference type="NCBI Taxonomy" id="1549855"/>
    <lineage>
        <taxon>Bacteria</taxon>
        <taxon>Pseudomonadati</taxon>
        <taxon>Pseudomonadota</taxon>
        <taxon>Alphaproteobacteria</taxon>
        <taxon>Rhodospirillales</taxon>
        <taxon>Novispirillaceae</taxon>
        <taxon>Haematospirillum</taxon>
    </lineage>
</organism>
<proteinExistence type="predicted"/>
<dbReference type="EMBL" id="CP014525">
    <property type="protein sequence ID" value="AMW34901.1"/>
    <property type="molecule type" value="Genomic_DNA"/>
</dbReference>
<dbReference type="Gene3D" id="1.10.10.60">
    <property type="entry name" value="Homeodomain-like"/>
    <property type="match status" value="1"/>
</dbReference>
<keyword evidence="2" id="KW-1185">Reference proteome</keyword>
<dbReference type="AlphaFoldDB" id="A0A143DDS5"/>
<dbReference type="KEGG" id="hjo:AY555_06575"/>
<evidence type="ECO:0000313" key="1">
    <source>
        <dbReference type="EMBL" id="AMW34901.1"/>
    </source>
</evidence>
<gene>
    <name evidence="1" type="ORF">AY555_06575</name>
</gene>
<evidence type="ECO:0008006" key="3">
    <source>
        <dbReference type="Google" id="ProtNLM"/>
    </source>
</evidence>
<accession>A0A143DDS5</accession>
<dbReference type="RefSeq" id="WP_066134988.1">
    <property type="nucleotide sequence ID" value="NZ_CP014525.1"/>
</dbReference>
<dbReference type="STRING" id="1549855.AY555_06575"/>
<reference evidence="1 2" key="1">
    <citation type="submission" date="2016-02" db="EMBL/GenBank/DDBJ databases">
        <title>Complete Genome of H5569, the type strain of the newly described species Haematospirillium jordaniae.</title>
        <authorList>
            <person name="Nicholson A.C."/>
            <person name="Humrighouse B.W."/>
            <person name="Loparov V."/>
            <person name="McQuiston J.R."/>
        </authorList>
    </citation>
    <scope>NUCLEOTIDE SEQUENCE [LARGE SCALE GENOMIC DNA]</scope>
    <source>
        <strain evidence="1 2">H5569</strain>
    </source>
</reference>
<dbReference type="GeneID" id="53316819"/>
<sequence>MEQVAELPESIQEIAGVIGRDRALYLVGSLAPSGKRRWRRILYVPHPRNLKMSSKIVEILGYEDAARISRAFAGLILQPANGNSLSRPLRDRRICDMARNGVPTTDIAAGFALTPRRVRDILKRQEKAPQDV</sequence>
<dbReference type="InterPro" id="IPR009057">
    <property type="entry name" value="Homeodomain-like_sf"/>
</dbReference>
<protein>
    <recommendedName>
        <fullName evidence="3">Mor transcription activator domain-containing protein</fullName>
    </recommendedName>
</protein>
<evidence type="ECO:0000313" key="2">
    <source>
        <dbReference type="Proteomes" id="UP000076066"/>
    </source>
</evidence>
<dbReference type="SUPFAM" id="SSF46689">
    <property type="entry name" value="Homeodomain-like"/>
    <property type="match status" value="1"/>
</dbReference>
<dbReference type="Proteomes" id="UP000076066">
    <property type="component" value="Chromosome"/>
</dbReference>
<dbReference type="OrthoDB" id="7432755at2"/>